<dbReference type="GO" id="GO:0008360">
    <property type="term" value="P:regulation of cell shape"/>
    <property type="evidence" value="ECO:0007669"/>
    <property type="project" value="UniProtKB-UniRule"/>
</dbReference>
<keyword evidence="5" id="KW-0378">Hydrolase</keyword>
<dbReference type="InterPro" id="IPR050979">
    <property type="entry name" value="LD-transpeptidase"/>
</dbReference>
<proteinExistence type="inferred from homology"/>
<dbReference type="InterPro" id="IPR018392">
    <property type="entry name" value="LysM"/>
</dbReference>
<sequence>MLRPLARLITSLGLVALATTAAQAPVDAVYYDGYLGKVFQYRVREGESLLEIGRRFDLGFNEVTAANVGVDPYMPFPGTLVTIPTAWIPPELSPRPSIVVNLAELRLYFFPKDPADPLLSFPIGIGDEGTDTPLGLYTVDRKSLNPSWHVPASILQQRQDLPPVVPPGPENPLGTRALHLAGNDILIHGTNRPWGIGRRSSHGCIRLYPEDIVRLFECVGKGTQVPIVNRPVKVGLRKGKVFLEVHGEGNYQAEPGEVLHQMARLDLLAKIDIGLVVRAVSEKRGYPVEVTSIRR</sequence>
<evidence type="ECO:0000256" key="10">
    <source>
        <dbReference type="SAM" id="SignalP"/>
    </source>
</evidence>
<dbReference type="GO" id="GO:0005576">
    <property type="term" value="C:extracellular region"/>
    <property type="evidence" value="ECO:0007669"/>
    <property type="project" value="TreeGrafter"/>
</dbReference>
<keyword evidence="10" id="KW-0732">Signal</keyword>
<evidence type="ECO:0000256" key="8">
    <source>
        <dbReference type="ARBA" id="ARBA00023316"/>
    </source>
</evidence>
<dbReference type="Pfam" id="PF03734">
    <property type="entry name" value="YkuD"/>
    <property type="match status" value="1"/>
</dbReference>
<evidence type="ECO:0000256" key="4">
    <source>
        <dbReference type="ARBA" id="ARBA00022679"/>
    </source>
</evidence>
<dbReference type="PANTHER" id="PTHR30582">
    <property type="entry name" value="L,D-TRANSPEPTIDASE"/>
    <property type="match status" value="1"/>
</dbReference>
<keyword evidence="4" id="KW-0808">Transferase</keyword>
<dbReference type="InterPro" id="IPR038063">
    <property type="entry name" value="Transpep_catalytic_dom"/>
</dbReference>
<evidence type="ECO:0000256" key="5">
    <source>
        <dbReference type="ARBA" id="ARBA00022801"/>
    </source>
</evidence>
<feature type="domain" description="LysM" evidence="11">
    <location>
        <begin position="39"/>
        <end position="83"/>
    </location>
</feature>
<dbReference type="UniPathway" id="UPA00219"/>
<dbReference type="CDD" id="cd00118">
    <property type="entry name" value="LysM"/>
    <property type="match status" value="1"/>
</dbReference>
<organism evidence="13 14">
    <name type="scientific">Geomonas terrae</name>
    <dbReference type="NCBI Taxonomy" id="2562681"/>
    <lineage>
        <taxon>Bacteria</taxon>
        <taxon>Pseudomonadati</taxon>
        <taxon>Thermodesulfobacteriota</taxon>
        <taxon>Desulfuromonadia</taxon>
        <taxon>Geobacterales</taxon>
        <taxon>Geobacteraceae</taxon>
        <taxon>Geomonas</taxon>
    </lineage>
</organism>
<dbReference type="SUPFAM" id="SSF54106">
    <property type="entry name" value="LysM domain"/>
    <property type="match status" value="1"/>
</dbReference>
<protein>
    <submittedName>
        <fullName evidence="13">LysM peptidoglycan-binding domain-containing protein</fullName>
    </submittedName>
</protein>
<dbReference type="PANTHER" id="PTHR30582:SF24">
    <property type="entry name" value="L,D-TRANSPEPTIDASE ERFK_SRFK-RELATED"/>
    <property type="match status" value="1"/>
</dbReference>
<dbReference type="Pfam" id="PF01476">
    <property type="entry name" value="LysM"/>
    <property type="match status" value="1"/>
</dbReference>
<evidence type="ECO:0000259" key="12">
    <source>
        <dbReference type="PROSITE" id="PS52029"/>
    </source>
</evidence>
<feature type="active site" description="Proton donor/acceptor" evidence="9">
    <location>
        <position position="188"/>
    </location>
</feature>
<name>A0A4S1C9H3_9BACT</name>
<comment type="pathway">
    <text evidence="1 9">Cell wall biogenesis; peptidoglycan biosynthesis.</text>
</comment>
<evidence type="ECO:0000256" key="3">
    <source>
        <dbReference type="ARBA" id="ARBA00022676"/>
    </source>
</evidence>
<dbReference type="AlphaFoldDB" id="A0A4S1C9H3"/>
<evidence type="ECO:0000313" key="13">
    <source>
        <dbReference type="EMBL" id="TGU69899.1"/>
    </source>
</evidence>
<evidence type="ECO:0000256" key="7">
    <source>
        <dbReference type="ARBA" id="ARBA00022984"/>
    </source>
</evidence>
<feature type="chain" id="PRO_5020741554" evidence="10">
    <location>
        <begin position="25"/>
        <end position="295"/>
    </location>
</feature>
<dbReference type="EMBL" id="SRSC01000007">
    <property type="protein sequence ID" value="TGU69899.1"/>
    <property type="molecule type" value="Genomic_DNA"/>
</dbReference>
<keyword evidence="3" id="KW-0328">Glycosyltransferase</keyword>
<keyword evidence="8 9" id="KW-0961">Cell wall biogenesis/degradation</keyword>
<accession>A0A4S1C9H3</accession>
<evidence type="ECO:0000313" key="14">
    <source>
        <dbReference type="Proteomes" id="UP000306416"/>
    </source>
</evidence>
<reference evidence="13 14" key="1">
    <citation type="submission" date="2019-04" db="EMBL/GenBank/DDBJ databases">
        <title>Geobacter oryzae sp. nov., ferric-reducing bacteria isolated from paddy soil.</title>
        <authorList>
            <person name="Xu Z."/>
            <person name="Masuda Y."/>
            <person name="Itoh H."/>
            <person name="Senoo K."/>
        </authorList>
    </citation>
    <scope>NUCLEOTIDE SEQUENCE [LARGE SCALE GENOMIC DNA]</scope>
    <source>
        <strain evidence="13 14">Red111</strain>
    </source>
</reference>
<evidence type="ECO:0000259" key="11">
    <source>
        <dbReference type="PROSITE" id="PS51782"/>
    </source>
</evidence>
<comment type="similarity">
    <text evidence="2">Belongs to the YkuD family.</text>
</comment>
<feature type="signal peptide" evidence="10">
    <location>
        <begin position="1"/>
        <end position="24"/>
    </location>
</feature>
<dbReference type="Gene3D" id="2.40.440.10">
    <property type="entry name" value="L,D-transpeptidase catalytic domain-like"/>
    <property type="match status" value="1"/>
</dbReference>
<dbReference type="Gene3D" id="3.10.350.10">
    <property type="entry name" value="LysM domain"/>
    <property type="match status" value="1"/>
</dbReference>
<comment type="caution">
    <text evidence="13">The sequence shown here is derived from an EMBL/GenBank/DDBJ whole genome shotgun (WGS) entry which is preliminary data.</text>
</comment>
<evidence type="ECO:0000256" key="9">
    <source>
        <dbReference type="PROSITE-ProRule" id="PRU01373"/>
    </source>
</evidence>
<dbReference type="GO" id="GO:0018104">
    <property type="term" value="P:peptidoglycan-protein cross-linking"/>
    <property type="evidence" value="ECO:0007669"/>
    <property type="project" value="TreeGrafter"/>
</dbReference>
<dbReference type="SUPFAM" id="SSF141523">
    <property type="entry name" value="L,D-transpeptidase catalytic domain-like"/>
    <property type="match status" value="1"/>
</dbReference>
<keyword evidence="14" id="KW-1185">Reference proteome</keyword>
<evidence type="ECO:0000256" key="2">
    <source>
        <dbReference type="ARBA" id="ARBA00005992"/>
    </source>
</evidence>
<dbReference type="PROSITE" id="PS52029">
    <property type="entry name" value="LD_TPASE"/>
    <property type="match status" value="1"/>
</dbReference>
<keyword evidence="6 9" id="KW-0133">Cell shape</keyword>
<dbReference type="GO" id="GO:0071555">
    <property type="term" value="P:cell wall organization"/>
    <property type="evidence" value="ECO:0007669"/>
    <property type="project" value="UniProtKB-UniRule"/>
</dbReference>
<dbReference type="CDD" id="cd16913">
    <property type="entry name" value="YkuD_like"/>
    <property type="match status" value="1"/>
</dbReference>
<feature type="active site" description="Nucleophile" evidence="9">
    <location>
        <position position="204"/>
    </location>
</feature>
<dbReference type="InterPro" id="IPR005490">
    <property type="entry name" value="LD_TPept_cat_dom"/>
</dbReference>
<dbReference type="GO" id="GO:0071972">
    <property type="term" value="F:peptidoglycan L,D-transpeptidase activity"/>
    <property type="evidence" value="ECO:0007669"/>
    <property type="project" value="TreeGrafter"/>
</dbReference>
<dbReference type="PROSITE" id="PS51782">
    <property type="entry name" value="LYSM"/>
    <property type="match status" value="1"/>
</dbReference>
<dbReference type="InterPro" id="IPR036779">
    <property type="entry name" value="LysM_dom_sf"/>
</dbReference>
<evidence type="ECO:0000256" key="1">
    <source>
        <dbReference type="ARBA" id="ARBA00004752"/>
    </source>
</evidence>
<feature type="domain" description="L,D-TPase catalytic" evidence="12">
    <location>
        <begin position="96"/>
        <end position="228"/>
    </location>
</feature>
<dbReference type="RefSeq" id="WP_135873100.1">
    <property type="nucleotide sequence ID" value="NZ_SRSC01000007.1"/>
</dbReference>
<gene>
    <name evidence="13" type="ORF">E4633_20105</name>
</gene>
<dbReference type="Proteomes" id="UP000306416">
    <property type="component" value="Unassembled WGS sequence"/>
</dbReference>
<dbReference type="GO" id="GO:0016757">
    <property type="term" value="F:glycosyltransferase activity"/>
    <property type="evidence" value="ECO:0007669"/>
    <property type="project" value="UniProtKB-KW"/>
</dbReference>
<keyword evidence="7 9" id="KW-0573">Peptidoglycan synthesis</keyword>
<evidence type="ECO:0000256" key="6">
    <source>
        <dbReference type="ARBA" id="ARBA00022960"/>
    </source>
</evidence>